<dbReference type="Proteomes" id="UP000014408">
    <property type="component" value="Unassembled WGS sequence"/>
</dbReference>
<dbReference type="HOGENOM" id="CLU_1903168_0_0_11"/>
<gene>
    <name evidence="1" type="ORF">HMPREF1219_00174</name>
</gene>
<organism evidence="1 2">
    <name type="scientific">Corynebacterium pyruviciproducens ATCC BAA-1742</name>
    <dbReference type="NCBI Taxonomy" id="1125779"/>
    <lineage>
        <taxon>Bacteria</taxon>
        <taxon>Bacillati</taxon>
        <taxon>Actinomycetota</taxon>
        <taxon>Actinomycetes</taxon>
        <taxon>Mycobacteriales</taxon>
        <taxon>Corynebacteriaceae</taxon>
        <taxon>Corynebacterium</taxon>
    </lineage>
</organism>
<dbReference type="EMBL" id="ATBY01000002">
    <property type="protein sequence ID" value="EPD70879.1"/>
    <property type="molecule type" value="Genomic_DNA"/>
</dbReference>
<comment type="caution">
    <text evidence="1">The sequence shown here is derived from an EMBL/GenBank/DDBJ whole genome shotgun (WGS) entry which is preliminary data.</text>
</comment>
<keyword evidence="2" id="KW-1185">Reference proteome</keyword>
<dbReference type="STRING" id="1125779.HMPREF1219_00174"/>
<evidence type="ECO:0000313" key="2">
    <source>
        <dbReference type="Proteomes" id="UP000014408"/>
    </source>
</evidence>
<accession>S3A3T3</accession>
<proteinExistence type="predicted"/>
<sequence>MQSKLDIVKTNIRKMKLSEQEANDLRTWLVVDYIEEIRQAESADTAMVKAYRTMRANKMLPTPPTTKAPEGLTVPGELYTPVNDFVYITGDLVLVDGRILQAQAIIMPPVDFTADKWLDVTGLYQHAPENEEA</sequence>
<dbReference type="AlphaFoldDB" id="S3A3T3"/>
<name>S3A3T3_9CORY</name>
<dbReference type="PATRIC" id="fig|1125779.3.peg.165"/>
<reference evidence="1 2" key="1">
    <citation type="submission" date="2013-05" db="EMBL/GenBank/DDBJ databases">
        <title>The Genome Sequence of Corynebacterium pyruviciproducens 1773O (ATCC BAA-1742).</title>
        <authorList>
            <consortium name="The Broad Institute Genomics Platform"/>
            <person name="Earl A."/>
            <person name="Ward D."/>
            <person name="Feldgarden M."/>
            <person name="Gevers D."/>
            <person name="Tong J."/>
            <person name="Walker B."/>
            <person name="Young S."/>
            <person name="Zeng Q."/>
            <person name="Gargeya S."/>
            <person name="Fitzgerald M."/>
            <person name="Haas B."/>
            <person name="Abouelleil A."/>
            <person name="Allen A.W."/>
            <person name="Alvarado L."/>
            <person name="Arachchi H.M."/>
            <person name="Berlin A.M."/>
            <person name="Chapman S.B."/>
            <person name="Gainer-Dewar J."/>
            <person name="Goldberg J."/>
            <person name="Griggs A."/>
            <person name="Gujja S."/>
            <person name="Hansen M."/>
            <person name="Howarth C."/>
            <person name="Imamovic A."/>
            <person name="Ireland A."/>
            <person name="Larimer J."/>
            <person name="McCowan C."/>
            <person name="Murphy C."/>
            <person name="Pearson M."/>
            <person name="Poon T.W."/>
            <person name="Priest M."/>
            <person name="Roberts A."/>
            <person name="Saif S."/>
            <person name="Shea T."/>
            <person name="Sisk P."/>
            <person name="Sykes S."/>
            <person name="Wortman J."/>
            <person name="Nusbaum C."/>
            <person name="Birren B."/>
        </authorList>
    </citation>
    <scope>NUCLEOTIDE SEQUENCE [LARGE SCALE GENOMIC DNA]</scope>
    <source>
        <strain evidence="1 2">ATCC BAA-1742</strain>
    </source>
</reference>
<protein>
    <submittedName>
        <fullName evidence="1">Uncharacterized protein</fullName>
    </submittedName>
</protein>
<evidence type="ECO:0000313" key="1">
    <source>
        <dbReference type="EMBL" id="EPD70879.1"/>
    </source>
</evidence>